<dbReference type="InterPro" id="IPR004869">
    <property type="entry name" value="MMPL_dom"/>
</dbReference>
<dbReference type="GO" id="GO:0005886">
    <property type="term" value="C:plasma membrane"/>
    <property type="evidence" value="ECO:0007669"/>
    <property type="project" value="UniProtKB-SubCell"/>
</dbReference>
<dbReference type="RefSeq" id="WP_044393342.1">
    <property type="nucleotide sequence ID" value="NZ_JXIQ01000077.1"/>
</dbReference>
<organism evidence="8 9">
    <name type="scientific">Mesobacillus subterraneus</name>
    <dbReference type="NCBI Taxonomy" id="285983"/>
    <lineage>
        <taxon>Bacteria</taxon>
        <taxon>Bacillati</taxon>
        <taxon>Bacillota</taxon>
        <taxon>Bacilli</taxon>
        <taxon>Bacillales</taxon>
        <taxon>Bacillaceae</taxon>
        <taxon>Mesobacillus</taxon>
    </lineage>
</organism>
<name>A0A0D6ZA14_9BACI</name>
<feature type="transmembrane region" description="Helical" evidence="6">
    <location>
        <begin position="744"/>
        <end position="766"/>
    </location>
</feature>
<keyword evidence="2" id="KW-1003">Cell membrane</keyword>
<feature type="domain" description="SSD" evidence="7">
    <location>
        <begin position="305"/>
        <end position="425"/>
    </location>
</feature>
<dbReference type="PATRIC" id="fig|285983.3.peg.512"/>
<dbReference type="InterPro" id="IPR000731">
    <property type="entry name" value="SSD"/>
</dbReference>
<dbReference type="AlphaFoldDB" id="A0A0D6ZA14"/>
<protein>
    <recommendedName>
        <fullName evidence="7">SSD domain-containing protein</fullName>
    </recommendedName>
</protein>
<feature type="transmembrane region" description="Helical" evidence="6">
    <location>
        <begin position="12"/>
        <end position="34"/>
    </location>
</feature>
<dbReference type="SUPFAM" id="SSF82866">
    <property type="entry name" value="Multidrug efflux transporter AcrB transmembrane domain"/>
    <property type="match status" value="2"/>
</dbReference>
<evidence type="ECO:0000259" key="7">
    <source>
        <dbReference type="PROSITE" id="PS50156"/>
    </source>
</evidence>
<keyword evidence="9" id="KW-1185">Reference proteome</keyword>
<feature type="transmembrane region" description="Helical" evidence="6">
    <location>
        <begin position="453"/>
        <end position="474"/>
    </location>
</feature>
<feature type="transmembrane region" description="Helical" evidence="6">
    <location>
        <begin position="403"/>
        <end position="425"/>
    </location>
</feature>
<reference evidence="8 9" key="1">
    <citation type="submission" date="2015-01" db="EMBL/GenBank/DDBJ databases">
        <title>Draft genome sequences of the supercritical CO2 tolerant bacteria Bacillus subterraneus MITOT1 and Bacillus cereus MIT0214.</title>
        <authorList>
            <person name="Peet K.C."/>
            <person name="Thompson J.R."/>
        </authorList>
    </citation>
    <scope>NUCLEOTIDE SEQUENCE [LARGE SCALE GENOMIC DNA]</scope>
    <source>
        <strain evidence="8 9">MITOT1</strain>
    </source>
</reference>
<dbReference type="PANTHER" id="PTHR33406">
    <property type="entry name" value="MEMBRANE PROTEIN MJ1562-RELATED"/>
    <property type="match status" value="1"/>
</dbReference>
<dbReference type="PANTHER" id="PTHR33406:SF13">
    <property type="entry name" value="MEMBRANE PROTEIN YDFJ"/>
    <property type="match status" value="1"/>
</dbReference>
<feature type="transmembrane region" description="Helical" evidence="6">
    <location>
        <begin position="301"/>
        <end position="320"/>
    </location>
</feature>
<feature type="transmembrane region" description="Helical" evidence="6">
    <location>
        <begin position="326"/>
        <end position="344"/>
    </location>
</feature>
<feature type="transmembrane region" description="Helical" evidence="6">
    <location>
        <begin position="670"/>
        <end position="690"/>
    </location>
</feature>
<sequence length="811" mass="89594">MKSLFSAIGKWITEKSFISIIFIILITVIMVIGATKIEVKTGQDMMIPADDPVFQDNLRFQNEFGGESIFVLLSGDKEKILSSIDEINGIQTELANNPLIDNVFSPASIVELAVDKAQQQQEAFQQQTNQAVDAAVNQAIQTAKAQGASEEMQAKVAEETKLQVMQQIEIQYGAQMLQMEKIGEPSLSNETFVKTVLFDEKGNVQELANKLLPQNGQHAVMVIKLAGNLSIDDMNQAVHDVETTFQDKGINGLESLVSGTPKLTQAIQDSMTKDMAVMLGLSVVLMFVILLIVFPVKWRLLTLPIVLLGIVWTFGLMGYLGIPLSMVTMAILPILIGLGADFAIQFHNRYDEEFTKSGNAKESVITSIKHMGPAVGIAVITMAAGFITLLVSKVPMIQDFGKMLAVGVFIIYILELFLMFAILNIRDRNKSQTVKKQHSNKIEKALGWLAKKVVANPLIVLLLAIGLSIGSFTFEDNLRVETDIEKLMPQDSPALIGLNKIRDTIGSTMEMNFMIESEDVTTPEMLQWMEEFEKSQLNKYEAIESSTSMASALMMMNDGQLPDNNDQINQLIESLPEAMKSSMITKDKKMASITFSVKNMGMEQQKELIEAIENDIQPPDGVEVTSTGMMVLAVKSISTLTDNRHFSTFLGIGAVFFSLLVLYRRIKQALYPIVPIVLVIGWSAAMMYFLDVAINPLTAVLSALILGIGTEFTILLMERYQEEREKGIESKEAMVTAMTKIGRAITASALTVIGGFSTLIFSDFIMLRAFGITTVLDTMFCLISTLLVLPSIIILFENKWGTKKIKNAQTE</sequence>
<dbReference type="Proteomes" id="UP000032512">
    <property type="component" value="Unassembled WGS sequence"/>
</dbReference>
<feature type="transmembrane region" description="Helical" evidence="6">
    <location>
        <begin position="772"/>
        <end position="796"/>
    </location>
</feature>
<dbReference type="NCBIfam" id="TIGR00921">
    <property type="entry name" value="2A067"/>
    <property type="match status" value="1"/>
</dbReference>
<feature type="domain" description="SSD" evidence="7">
    <location>
        <begin position="669"/>
        <end position="795"/>
    </location>
</feature>
<feature type="transmembrane region" description="Helical" evidence="6">
    <location>
        <begin position="371"/>
        <end position="391"/>
    </location>
</feature>
<evidence type="ECO:0000313" key="9">
    <source>
        <dbReference type="Proteomes" id="UP000032512"/>
    </source>
</evidence>
<feature type="transmembrane region" description="Helical" evidence="6">
    <location>
        <begin position="275"/>
        <end position="294"/>
    </location>
</feature>
<feature type="transmembrane region" description="Helical" evidence="6">
    <location>
        <begin position="696"/>
        <end position="717"/>
    </location>
</feature>
<evidence type="ECO:0000256" key="2">
    <source>
        <dbReference type="ARBA" id="ARBA00022475"/>
    </source>
</evidence>
<dbReference type="Gene3D" id="1.20.1640.10">
    <property type="entry name" value="Multidrug efflux transporter AcrB transmembrane domain"/>
    <property type="match status" value="2"/>
</dbReference>
<dbReference type="PROSITE" id="PS50156">
    <property type="entry name" value="SSD"/>
    <property type="match status" value="2"/>
</dbReference>
<evidence type="ECO:0000256" key="5">
    <source>
        <dbReference type="ARBA" id="ARBA00023136"/>
    </source>
</evidence>
<keyword evidence="4 6" id="KW-1133">Transmembrane helix</keyword>
<comment type="caution">
    <text evidence="8">The sequence shown here is derived from an EMBL/GenBank/DDBJ whole genome shotgun (WGS) entry which is preliminary data.</text>
</comment>
<dbReference type="EMBL" id="JXIQ01000077">
    <property type="protein sequence ID" value="KIY22195.1"/>
    <property type="molecule type" value="Genomic_DNA"/>
</dbReference>
<dbReference type="OrthoDB" id="9809027at2"/>
<keyword evidence="5 6" id="KW-0472">Membrane</keyword>
<evidence type="ECO:0000256" key="3">
    <source>
        <dbReference type="ARBA" id="ARBA00022692"/>
    </source>
</evidence>
<evidence type="ECO:0000256" key="1">
    <source>
        <dbReference type="ARBA" id="ARBA00004651"/>
    </source>
</evidence>
<accession>A0A0D6ZA14</accession>
<evidence type="ECO:0000313" key="8">
    <source>
        <dbReference type="EMBL" id="KIY22195.1"/>
    </source>
</evidence>
<gene>
    <name evidence="8" type="ORF">UB32_09820</name>
</gene>
<evidence type="ECO:0000256" key="6">
    <source>
        <dbReference type="SAM" id="Phobius"/>
    </source>
</evidence>
<proteinExistence type="predicted"/>
<dbReference type="InterPro" id="IPR050545">
    <property type="entry name" value="Mycobact_MmpL"/>
</dbReference>
<evidence type="ECO:0000256" key="4">
    <source>
        <dbReference type="ARBA" id="ARBA00022989"/>
    </source>
</evidence>
<comment type="subcellular location">
    <subcellularLocation>
        <location evidence="1">Cell membrane</location>
        <topology evidence="1">Multi-pass membrane protein</topology>
    </subcellularLocation>
</comment>
<dbReference type="Pfam" id="PF03176">
    <property type="entry name" value="MMPL"/>
    <property type="match status" value="2"/>
</dbReference>
<keyword evidence="3 6" id="KW-0812">Transmembrane</keyword>
<feature type="transmembrane region" description="Helical" evidence="6">
    <location>
        <begin position="645"/>
        <end position="663"/>
    </location>
</feature>